<dbReference type="InterPro" id="IPR010071">
    <property type="entry name" value="AA_adenyl_dom"/>
</dbReference>
<organism evidence="6 7">
    <name type="scientific">Pseudomonas citronellolis</name>
    <dbReference type="NCBI Taxonomy" id="53408"/>
    <lineage>
        <taxon>Bacteria</taxon>
        <taxon>Pseudomonadati</taxon>
        <taxon>Pseudomonadota</taxon>
        <taxon>Gammaproteobacteria</taxon>
        <taxon>Pseudomonadales</taxon>
        <taxon>Pseudomonadaceae</taxon>
        <taxon>Pseudomonas</taxon>
    </lineage>
</organism>
<dbReference type="SUPFAM" id="SSF52777">
    <property type="entry name" value="CoA-dependent acyltransferases"/>
    <property type="match status" value="2"/>
</dbReference>
<dbReference type="InterPro" id="IPR036736">
    <property type="entry name" value="ACP-like_sf"/>
</dbReference>
<dbReference type="SUPFAM" id="SSF53474">
    <property type="entry name" value="alpha/beta-Hydrolases"/>
    <property type="match status" value="1"/>
</dbReference>
<dbReference type="Pfam" id="PF00550">
    <property type="entry name" value="PP-binding"/>
    <property type="match status" value="1"/>
</dbReference>
<evidence type="ECO:0000256" key="2">
    <source>
        <dbReference type="ARBA" id="ARBA00006432"/>
    </source>
</evidence>
<accession>A0AAQ1R0I5</accession>
<dbReference type="FunFam" id="3.40.50.980:FF:000001">
    <property type="entry name" value="Non-ribosomal peptide synthetase"/>
    <property type="match status" value="1"/>
</dbReference>
<dbReference type="PROSITE" id="PS00455">
    <property type="entry name" value="AMP_BINDING"/>
    <property type="match status" value="1"/>
</dbReference>
<dbReference type="InterPro" id="IPR023213">
    <property type="entry name" value="CAT-like_dom_sf"/>
</dbReference>
<dbReference type="GO" id="GO:0005829">
    <property type="term" value="C:cytosol"/>
    <property type="evidence" value="ECO:0007669"/>
    <property type="project" value="TreeGrafter"/>
</dbReference>
<comment type="similarity">
    <text evidence="2">Belongs to the ATP-dependent AMP-binding enzyme family.</text>
</comment>
<evidence type="ECO:0000313" key="7">
    <source>
        <dbReference type="Proteomes" id="UP000183385"/>
    </source>
</evidence>
<dbReference type="NCBIfam" id="TIGR01733">
    <property type="entry name" value="AA-adenyl-dom"/>
    <property type="match status" value="1"/>
</dbReference>
<dbReference type="GO" id="GO:0009366">
    <property type="term" value="C:enterobactin synthetase complex"/>
    <property type="evidence" value="ECO:0007669"/>
    <property type="project" value="TreeGrafter"/>
</dbReference>
<evidence type="ECO:0000256" key="4">
    <source>
        <dbReference type="ARBA" id="ARBA00022553"/>
    </source>
</evidence>
<dbReference type="PANTHER" id="PTHR45527:SF1">
    <property type="entry name" value="FATTY ACID SYNTHASE"/>
    <property type="match status" value="1"/>
</dbReference>
<dbReference type="Gene3D" id="3.40.50.1820">
    <property type="entry name" value="alpha/beta hydrolase"/>
    <property type="match status" value="1"/>
</dbReference>
<dbReference type="FunFam" id="3.30.559.10:FF:000012">
    <property type="entry name" value="Non-ribosomal peptide synthetase"/>
    <property type="match status" value="1"/>
</dbReference>
<dbReference type="Gene3D" id="3.40.50.980">
    <property type="match status" value="2"/>
</dbReference>
<dbReference type="EMBL" id="FOLS01000039">
    <property type="protein sequence ID" value="SFD82067.1"/>
    <property type="molecule type" value="Genomic_DNA"/>
</dbReference>
<dbReference type="InterPro" id="IPR045851">
    <property type="entry name" value="AMP-bd_C_sf"/>
</dbReference>
<dbReference type="FunFam" id="3.30.300.30:FF:000010">
    <property type="entry name" value="Enterobactin synthetase component F"/>
    <property type="match status" value="1"/>
</dbReference>
<dbReference type="InterPro" id="IPR020845">
    <property type="entry name" value="AMP-binding_CS"/>
</dbReference>
<keyword evidence="7" id="KW-1185">Reference proteome</keyword>
<dbReference type="InterPro" id="IPR009081">
    <property type="entry name" value="PP-bd_ACP"/>
</dbReference>
<dbReference type="GO" id="GO:0047527">
    <property type="term" value="F:2,3-dihydroxybenzoate-serine ligase activity"/>
    <property type="evidence" value="ECO:0007669"/>
    <property type="project" value="TreeGrafter"/>
</dbReference>
<gene>
    <name evidence="6" type="ORF">SAMN05216577_1399</name>
</gene>
<dbReference type="InterPro" id="IPR025110">
    <property type="entry name" value="AMP-bd_C"/>
</dbReference>
<dbReference type="InterPro" id="IPR006162">
    <property type="entry name" value="Ppantetheine_attach_site"/>
</dbReference>
<dbReference type="InterPro" id="IPR001031">
    <property type="entry name" value="Thioesterase"/>
</dbReference>
<feature type="domain" description="Carrier" evidence="5">
    <location>
        <begin position="1004"/>
        <end position="1079"/>
    </location>
</feature>
<dbReference type="InterPro" id="IPR000873">
    <property type="entry name" value="AMP-dep_synth/lig_dom"/>
</dbReference>
<dbReference type="GO" id="GO:0031177">
    <property type="term" value="F:phosphopantetheine binding"/>
    <property type="evidence" value="ECO:0007669"/>
    <property type="project" value="InterPro"/>
</dbReference>
<dbReference type="Gene3D" id="3.30.559.30">
    <property type="entry name" value="Nonribosomal peptide synthetase, condensation domain"/>
    <property type="match status" value="1"/>
</dbReference>
<sequence length="1375" mass="152509">MNDTLDLDDDLLALLLHEDADDTQRIARRSLAQAPLTFAQRRIWMQQQLDPDSPAYNLPRALRLRGPLDREALERALNALLQRHDVLRSRYSEEDGEPVQCLCPEFRLALPLEDLTALPADWRAGALAERIGKDANTPFDLAAAPPIRSRLLRLDATEHVLLLNMHHILSDGWSNEIIVADLIQAYTQASAGQPQALRRPEIQYADYAAWQRQDYPASPTCRASQEYWRAYLQGLESNLDLPTDFPRARARGAAAGRVALRLSAAQLQGFRRFCQEQGLPPFVLALGAWQLLLSRHCGQQDFCIGVPGATRGREELQELVGYFVSTQVYRARVDPCMPVRDFLQRLRAESMACLEHAECPLELALDDRQLKLVNAHPVLFDWRVARPGRDHLYLGELEVELLGTSADEAKFDLSLDVDYADDGLEAVFEYRRELFCAGRIERLAEHWGNLLQSIAERPLAPCGELHFLSAANWQRTLLAAARNQDQHPYDDCVQRLFERQARRTPNAPALICGTQRLDYAELNRQANRLAHRLITCGVGPEVTVGIAVERSAEMIVGLLAVLKAGGAYVPLDPEYPAERLGWMIEDSDLKLILSQRHLLPRLPLPETLAVVLVDEELSDALAEHDPPCRVLPANLAYLMFTSGSTGRPKGVAIDQQSLARHAQVAREFLDVTAEDRVLQFATFNFDAFVEQLYPALTCGACVVLRGNELWDSERFHAELLDKRISIVDLTTAYWNLLVNDFASGGPRDYGRLRRVNVGGEAMPAESLQAWSKAGLGHVTLLNTYGPTEATVSATLFDCTELAGGEAPRIPIGRALPARALYVLDNAGQAAAPGVVGELMIAGDLLARGYCKRPALTAERFLPDPFSKHGGRMYRSGDLASQDTCGVLEYVGRIDHQVKIRGFRVELGEIEACLQEDPRLRAALVVANQAASGAQLAAYVVAEPEHDADTLKAQLREHLRERLPAYMQPAFLCVLERFPLSPNGKIDRKALPAPGNDELERSQVVPRSTLEREVAGLWAQTLGLERISVEDNFFELGGHSILALQLLASLKRQLSIKVALAELLANPSVAQLCAFIANREAGKGQCLVSLNAAPASAPQLFCLHPSGGVVFCYQPLARRLKDEVRVHGLMYQGYAGSDGQRQGWAEMVEDYCRRIREAQPQGPYHLLGWSLGGPIAMDIAARLEAQGEQVAFLGLIDGSVHARDYPRDLVRRNPGDDGEIRPGQQSELERAAEFFGLLYPHLAERTRQFLREHPAAEMKAFHQWAAGLTSGTGEDDLAAALEGIKEEIMASNAYDIHDQLVASFEDFHLPRLAVRPSCWWSTDHKSAQEISFLEGLIGGCNHEGRLALSVHSPLPHASMVFHAELVESVREALLRQ</sequence>
<dbReference type="PANTHER" id="PTHR45527">
    <property type="entry name" value="NONRIBOSOMAL PEPTIDE SYNTHETASE"/>
    <property type="match status" value="1"/>
</dbReference>
<evidence type="ECO:0000259" key="5">
    <source>
        <dbReference type="PROSITE" id="PS50075"/>
    </source>
</evidence>
<comment type="cofactor">
    <cofactor evidence="1">
        <name>pantetheine 4'-phosphate</name>
        <dbReference type="ChEBI" id="CHEBI:47942"/>
    </cofactor>
</comment>
<dbReference type="SUPFAM" id="SSF47336">
    <property type="entry name" value="ACP-like"/>
    <property type="match status" value="1"/>
</dbReference>
<dbReference type="GO" id="GO:0009239">
    <property type="term" value="P:enterobactin biosynthetic process"/>
    <property type="evidence" value="ECO:0007669"/>
    <property type="project" value="TreeGrafter"/>
</dbReference>
<evidence type="ECO:0000313" key="6">
    <source>
        <dbReference type="EMBL" id="SFD82067.1"/>
    </source>
</evidence>
<proteinExistence type="inferred from homology"/>
<comment type="caution">
    <text evidence="6">The sequence shown here is derived from an EMBL/GenBank/DDBJ whole genome shotgun (WGS) entry which is preliminary data.</text>
</comment>
<keyword evidence="3" id="KW-0596">Phosphopantetheine</keyword>
<dbReference type="InterPro" id="IPR029058">
    <property type="entry name" value="AB_hydrolase_fold"/>
</dbReference>
<dbReference type="Pfam" id="PF13193">
    <property type="entry name" value="AMP-binding_C"/>
    <property type="match status" value="1"/>
</dbReference>
<evidence type="ECO:0000256" key="3">
    <source>
        <dbReference type="ARBA" id="ARBA00022450"/>
    </source>
</evidence>
<dbReference type="Pfam" id="PF00975">
    <property type="entry name" value="Thioesterase"/>
    <property type="match status" value="1"/>
</dbReference>
<dbReference type="InterPro" id="IPR020806">
    <property type="entry name" value="PKS_PP-bd"/>
</dbReference>
<dbReference type="SMART" id="SM00823">
    <property type="entry name" value="PKS_PP"/>
    <property type="match status" value="1"/>
</dbReference>
<dbReference type="FunFam" id="1.10.1200.10:FF:000005">
    <property type="entry name" value="Nonribosomal peptide synthetase 1"/>
    <property type="match status" value="1"/>
</dbReference>
<evidence type="ECO:0000256" key="1">
    <source>
        <dbReference type="ARBA" id="ARBA00001957"/>
    </source>
</evidence>
<dbReference type="CDD" id="cd19531">
    <property type="entry name" value="LCL_NRPS-like"/>
    <property type="match status" value="1"/>
</dbReference>
<dbReference type="Proteomes" id="UP000183385">
    <property type="component" value="Unassembled WGS sequence"/>
</dbReference>
<dbReference type="Gene3D" id="3.30.559.10">
    <property type="entry name" value="Chloramphenicol acetyltransferase-like domain"/>
    <property type="match status" value="1"/>
</dbReference>
<keyword evidence="4" id="KW-0597">Phosphoprotein</keyword>
<dbReference type="GO" id="GO:0043041">
    <property type="term" value="P:amino acid activation for nonribosomal peptide biosynthetic process"/>
    <property type="evidence" value="ECO:0007669"/>
    <property type="project" value="TreeGrafter"/>
</dbReference>
<dbReference type="Gene3D" id="2.30.38.10">
    <property type="entry name" value="Luciferase, Domain 3"/>
    <property type="match status" value="1"/>
</dbReference>
<reference evidence="6 7" key="1">
    <citation type="submission" date="2016-10" db="EMBL/GenBank/DDBJ databases">
        <authorList>
            <person name="Varghese N."/>
            <person name="Submissions S."/>
        </authorList>
    </citation>
    <scope>NUCLEOTIDE SEQUENCE [LARGE SCALE GENOMIC DNA]</scope>
    <source>
        <strain evidence="6 7">LMG 18378</strain>
    </source>
</reference>
<dbReference type="Gene3D" id="3.30.300.30">
    <property type="match status" value="1"/>
</dbReference>
<dbReference type="RefSeq" id="WP_074985162.1">
    <property type="nucleotide sequence ID" value="NZ_FOLS01000039.1"/>
</dbReference>
<dbReference type="CDD" id="cd17649">
    <property type="entry name" value="A_NRPS_PvdJ-like"/>
    <property type="match status" value="1"/>
</dbReference>
<dbReference type="InterPro" id="IPR001242">
    <property type="entry name" value="Condensation_dom"/>
</dbReference>
<dbReference type="PROSITE" id="PS50075">
    <property type="entry name" value="CARRIER"/>
    <property type="match status" value="1"/>
</dbReference>
<dbReference type="PROSITE" id="PS00012">
    <property type="entry name" value="PHOSPHOPANTETHEINE"/>
    <property type="match status" value="1"/>
</dbReference>
<dbReference type="Pfam" id="PF00668">
    <property type="entry name" value="Condensation"/>
    <property type="match status" value="1"/>
</dbReference>
<dbReference type="SUPFAM" id="SSF56801">
    <property type="entry name" value="Acetyl-CoA synthetase-like"/>
    <property type="match status" value="1"/>
</dbReference>
<protein>
    <submittedName>
        <fullName evidence="6">Amino acid adenylation domain-containing protein</fullName>
    </submittedName>
</protein>
<dbReference type="Pfam" id="PF00501">
    <property type="entry name" value="AMP-binding"/>
    <property type="match status" value="1"/>
</dbReference>
<dbReference type="FunFam" id="3.40.50.12780:FF:000012">
    <property type="entry name" value="Non-ribosomal peptide synthetase"/>
    <property type="match status" value="1"/>
</dbReference>
<name>A0AAQ1R0I5_9PSED</name>